<dbReference type="Proteomes" id="UP000022272">
    <property type="component" value="Unassembled WGS sequence"/>
</dbReference>
<proteinExistence type="predicted"/>
<dbReference type="RefSeq" id="WP_032571775.1">
    <property type="nucleotide sequence ID" value="NZ_JGDM01000140.1"/>
</dbReference>
<comment type="caution">
    <text evidence="1">The sequence shown here is derived from an EMBL/GenBank/DDBJ whole genome shotgun (WGS) entry which is preliminary data.</text>
</comment>
<gene>
    <name evidence="1" type="ORF">M076_4818</name>
</gene>
<name>A0A015YCY4_BACFG</name>
<accession>A0A015YCY4</accession>
<evidence type="ECO:0000313" key="1">
    <source>
        <dbReference type="EMBL" id="EXZ42053.1"/>
    </source>
</evidence>
<reference evidence="1 2" key="1">
    <citation type="submission" date="2014-02" db="EMBL/GenBank/DDBJ databases">
        <authorList>
            <person name="Sears C."/>
            <person name="Carroll K."/>
            <person name="Sack B.R."/>
            <person name="Qadri F."/>
            <person name="Myers L.L."/>
            <person name="Chung G.-T."/>
            <person name="Escheverria P."/>
            <person name="Fraser C.M."/>
            <person name="Sadzewicz L."/>
            <person name="Shefchek K.A."/>
            <person name="Tallon L."/>
            <person name="Das S.P."/>
            <person name="Daugherty S."/>
            <person name="Mongodin E.F."/>
        </authorList>
    </citation>
    <scope>NUCLEOTIDE SEQUENCE [LARGE SCALE GENOMIC DNA]</scope>
    <source>
        <strain evidence="1 2">2-F-2 #4</strain>
    </source>
</reference>
<dbReference type="PATRIC" id="fig|1339280.3.peg.4592"/>
<dbReference type="AlphaFoldDB" id="A0A015YCY4"/>
<organism evidence="1 2">
    <name type="scientific">Bacteroides fragilis str. 2-F-2 #4</name>
    <dbReference type="NCBI Taxonomy" id="1339280"/>
    <lineage>
        <taxon>Bacteria</taxon>
        <taxon>Pseudomonadati</taxon>
        <taxon>Bacteroidota</taxon>
        <taxon>Bacteroidia</taxon>
        <taxon>Bacteroidales</taxon>
        <taxon>Bacteroidaceae</taxon>
        <taxon>Bacteroides</taxon>
    </lineage>
</organism>
<protein>
    <submittedName>
        <fullName evidence="1">Uncharacterized protein</fullName>
    </submittedName>
</protein>
<sequence>MKDQRKLLNSCLNNEIPAVVFQGTDICAVEILKAAQDIYRKHGCSEEFLFDWQMLIEDVIAFQKECVDMVKLPKLSSIEAELIRKDMIGND</sequence>
<evidence type="ECO:0000313" key="2">
    <source>
        <dbReference type="Proteomes" id="UP000022272"/>
    </source>
</evidence>
<dbReference type="EMBL" id="JGDM01000140">
    <property type="protein sequence ID" value="EXZ42053.1"/>
    <property type="molecule type" value="Genomic_DNA"/>
</dbReference>